<evidence type="ECO:0000313" key="2">
    <source>
        <dbReference type="Proteomes" id="UP000028123"/>
    </source>
</evidence>
<accession>A0A081P9R8</accession>
<proteinExistence type="predicted"/>
<comment type="caution">
    <text evidence="1">The sequence shown here is derived from an EMBL/GenBank/DDBJ whole genome shotgun (WGS) entry which is preliminary data.</text>
</comment>
<organism evidence="1 2">
    <name type="scientific">Paenibacillus tyrfis</name>
    <dbReference type="NCBI Taxonomy" id="1501230"/>
    <lineage>
        <taxon>Bacteria</taxon>
        <taxon>Bacillati</taxon>
        <taxon>Bacillota</taxon>
        <taxon>Bacilli</taxon>
        <taxon>Bacillales</taxon>
        <taxon>Paenibacillaceae</taxon>
        <taxon>Paenibacillus</taxon>
    </lineage>
</organism>
<dbReference type="AlphaFoldDB" id="A0A081P9R8"/>
<dbReference type="EMBL" id="JNVM01000003">
    <property type="protein sequence ID" value="KEQ27441.1"/>
    <property type="molecule type" value="Genomic_DNA"/>
</dbReference>
<sequence length="91" mass="10613">MTYFSEKAYNFIKRRLQGKDAEDIFTDKGKPVEKRGRKAPGLRHKLCDDGRAAKEGCSLNVRSVPFKIAGLFVMHRKNKRETRVFSRLRKK</sequence>
<gene>
    <name evidence="1" type="ORF">ET33_19540</name>
</gene>
<dbReference type="Proteomes" id="UP000028123">
    <property type="component" value="Unassembled WGS sequence"/>
</dbReference>
<keyword evidence="2" id="KW-1185">Reference proteome</keyword>
<protein>
    <submittedName>
        <fullName evidence="1">Uncharacterized protein</fullName>
    </submittedName>
</protein>
<reference evidence="1 2" key="1">
    <citation type="submission" date="2014-06" db="EMBL/GenBank/DDBJ databases">
        <title>Draft genome sequence of Paenibacillus sp. MSt1.</title>
        <authorList>
            <person name="Aw Y.K."/>
            <person name="Ong K.S."/>
            <person name="Gan H.M."/>
            <person name="Lee S.M."/>
        </authorList>
    </citation>
    <scope>NUCLEOTIDE SEQUENCE [LARGE SCALE GENOMIC DNA]</scope>
    <source>
        <strain evidence="1 2">MSt1</strain>
    </source>
</reference>
<name>A0A081P9R8_9BACL</name>
<evidence type="ECO:0000313" key="1">
    <source>
        <dbReference type="EMBL" id="KEQ27441.1"/>
    </source>
</evidence>